<evidence type="ECO:0000256" key="2">
    <source>
        <dbReference type="ARBA" id="ARBA00022801"/>
    </source>
</evidence>
<evidence type="ECO:0000313" key="11">
    <source>
        <dbReference type="EMBL" id="SSX01935.1"/>
    </source>
</evidence>
<dbReference type="SUPFAM" id="SSF52540">
    <property type="entry name" value="P-loop containing nucleoside triphosphate hydrolases"/>
    <property type="match status" value="1"/>
</dbReference>
<dbReference type="PROSITE" id="PS51192">
    <property type="entry name" value="HELICASE_ATP_BIND_1"/>
    <property type="match status" value="1"/>
</dbReference>
<feature type="compositionally biased region" description="Basic residues" evidence="8">
    <location>
        <begin position="778"/>
        <end position="788"/>
    </location>
</feature>
<dbReference type="Gene3D" id="3.40.50.300">
    <property type="entry name" value="P-loop containing nucleotide triphosphate hydrolases"/>
    <property type="match status" value="2"/>
</dbReference>
<evidence type="ECO:0000313" key="12">
    <source>
        <dbReference type="EMBL" id="SSX22312.1"/>
    </source>
</evidence>
<dbReference type="GO" id="GO:0016787">
    <property type="term" value="F:hydrolase activity"/>
    <property type="evidence" value="ECO:0007669"/>
    <property type="project" value="UniProtKB-KW"/>
</dbReference>
<feature type="compositionally biased region" description="Acidic residues" evidence="8">
    <location>
        <begin position="83"/>
        <end position="103"/>
    </location>
</feature>
<dbReference type="CDD" id="cd18787">
    <property type="entry name" value="SF2_C_DEAD"/>
    <property type="match status" value="1"/>
</dbReference>
<evidence type="ECO:0000256" key="3">
    <source>
        <dbReference type="ARBA" id="ARBA00022806"/>
    </source>
</evidence>
<dbReference type="InterPro" id="IPR011545">
    <property type="entry name" value="DEAD/DEAH_box_helicase_dom"/>
</dbReference>
<reference evidence="11" key="1">
    <citation type="submission" date="2018-04" db="EMBL/GenBank/DDBJ databases">
        <authorList>
            <person name="Go L.Y."/>
            <person name="Mitchell J.A."/>
        </authorList>
    </citation>
    <scope>NUCLEOTIDE SEQUENCE</scope>
    <source>
        <tissue evidence="11">Whole organism</tissue>
    </source>
</reference>
<evidence type="ECO:0000256" key="1">
    <source>
        <dbReference type="ARBA" id="ARBA00022741"/>
    </source>
</evidence>
<dbReference type="OMA" id="DIEIQHA"/>
<organism evidence="11">
    <name type="scientific">Culicoides sonorensis</name>
    <name type="common">Biting midge</name>
    <dbReference type="NCBI Taxonomy" id="179676"/>
    <lineage>
        <taxon>Eukaryota</taxon>
        <taxon>Metazoa</taxon>
        <taxon>Ecdysozoa</taxon>
        <taxon>Arthropoda</taxon>
        <taxon>Hexapoda</taxon>
        <taxon>Insecta</taxon>
        <taxon>Pterygota</taxon>
        <taxon>Neoptera</taxon>
        <taxon>Endopterygota</taxon>
        <taxon>Diptera</taxon>
        <taxon>Nematocera</taxon>
        <taxon>Chironomoidea</taxon>
        <taxon>Ceratopogonidae</taxon>
        <taxon>Ceratopogoninae</taxon>
        <taxon>Culicoides</taxon>
        <taxon>Monoculicoides</taxon>
    </lineage>
</organism>
<keyword evidence="4 6" id="KW-0067">ATP-binding</keyword>
<dbReference type="SMART" id="SM00487">
    <property type="entry name" value="DEXDc"/>
    <property type="match status" value="1"/>
</dbReference>
<dbReference type="InterPro" id="IPR027417">
    <property type="entry name" value="P-loop_NTPase"/>
</dbReference>
<evidence type="ECO:0000259" key="10">
    <source>
        <dbReference type="PROSITE" id="PS51194"/>
    </source>
</evidence>
<dbReference type="AlphaFoldDB" id="A0A336KF26"/>
<evidence type="ECO:0000256" key="4">
    <source>
        <dbReference type="ARBA" id="ARBA00022840"/>
    </source>
</evidence>
<reference evidence="12" key="2">
    <citation type="submission" date="2018-07" db="EMBL/GenBank/DDBJ databases">
        <authorList>
            <person name="Quirk P.G."/>
            <person name="Krulwich T.A."/>
        </authorList>
    </citation>
    <scope>NUCLEOTIDE SEQUENCE</scope>
</reference>
<comment type="domain">
    <text evidence="7">The Q motif is unique to and characteristic of the DEAD box family of RNA helicases and controls ATP binding and hydrolysis.</text>
</comment>
<dbReference type="GO" id="GO:0003723">
    <property type="term" value="F:RNA binding"/>
    <property type="evidence" value="ECO:0007669"/>
    <property type="project" value="UniProtKB-UniRule"/>
</dbReference>
<dbReference type="EMBL" id="UFQS01000244">
    <property type="protein sequence ID" value="SSX01935.1"/>
    <property type="molecule type" value="Genomic_DNA"/>
</dbReference>
<dbReference type="VEuPathDB" id="VectorBase:CSON006516"/>
<gene>
    <name evidence="11" type="primary">CSON006516</name>
</gene>
<evidence type="ECO:0000256" key="6">
    <source>
        <dbReference type="RuleBase" id="RU000492"/>
    </source>
</evidence>
<dbReference type="EC" id="3.6.4.13" evidence="7"/>
<dbReference type="InterPro" id="IPR000629">
    <property type="entry name" value="RNA-helicase_DEAD-box_CS"/>
</dbReference>
<accession>A0A336KF26</accession>
<proteinExistence type="inferred from homology"/>
<dbReference type="InterPro" id="IPR001650">
    <property type="entry name" value="Helicase_C-like"/>
</dbReference>
<feature type="domain" description="Helicase C-terminal" evidence="10">
    <location>
        <begin position="505"/>
        <end position="665"/>
    </location>
</feature>
<dbReference type="EMBL" id="UFQT01000244">
    <property type="protein sequence ID" value="SSX22312.1"/>
    <property type="molecule type" value="Genomic_DNA"/>
</dbReference>
<dbReference type="PANTHER" id="PTHR24031">
    <property type="entry name" value="RNA HELICASE"/>
    <property type="match status" value="1"/>
</dbReference>
<dbReference type="GO" id="GO:0005524">
    <property type="term" value="F:ATP binding"/>
    <property type="evidence" value="ECO:0007669"/>
    <property type="project" value="UniProtKB-UniRule"/>
</dbReference>
<comment type="catalytic activity">
    <reaction evidence="7">
        <text>ATP + H2O = ADP + phosphate + H(+)</text>
        <dbReference type="Rhea" id="RHEA:13065"/>
        <dbReference type="ChEBI" id="CHEBI:15377"/>
        <dbReference type="ChEBI" id="CHEBI:15378"/>
        <dbReference type="ChEBI" id="CHEBI:30616"/>
        <dbReference type="ChEBI" id="CHEBI:43474"/>
        <dbReference type="ChEBI" id="CHEBI:456216"/>
        <dbReference type="EC" id="3.6.4.13"/>
    </reaction>
</comment>
<evidence type="ECO:0000259" key="9">
    <source>
        <dbReference type="PROSITE" id="PS51192"/>
    </source>
</evidence>
<protein>
    <recommendedName>
        <fullName evidence="7">ATP-dependent RNA helicase</fullName>
        <ecNumber evidence="7">3.6.4.13</ecNumber>
    </recommendedName>
</protein>
<feature type="domain" description="Helicase ATP-binding" evidence="9">
    <location>
        <begin position="260"/>
        <end position="463"/>
    </location>
</feature>
<feature type="region of interest" description="Disordered" evidence="8">
    <location>
        <begin position="24"/>
        <end position="174"/>
    </location>
</feature>
<dbReference type="CDD" id="cd17956">
    <property type="entry name" value="DEADc_DDX51"/>
    <property type="match status" value="1"/>
</dbReference>
<keyword evidence="1 6" id="KW-0547">Nucleotide-binding</keyword>
<keyword evidence="3 6" id="KW-0347">Helicase</keyword>
<dbReference type="SMART" id="SM00490">
    <property type="entry name" value="HELICc"/>
    <property type="match status" value="1"/>
</dbReference>
<name>A0A336KF26_CULSO</name>
<dbReference type="GO" id="GO:0003724">
    <property type="term" value="F:RNA helicase activity"/>
    <property type="evidence" value="ECO:0007669"/>
    <property type="project" value="UniProtKB-EC"/>
</dbReference>
<feature type="compositionally biased region" description="Acidic residues" evidence="8">
    <location>
        <begin position="46"/>
        <end position="58"/>
    </location>
</feature>
<sequence>MIGTMENNKESKLFSKLLTKINERKKSEKSVKKIKKQKVEGYNSDTSDDDGQDSGEEDVQVKKSHNGSKVLDVSKSENGTEIMEVDSDSDPSDSSSDVEEVQNEDNTKEEKLLNVLKSKVEERKKLKRKSKSSEEVTDQVKQNDDEPPPMEVEDLTAEDPEKEEPKLTKPKDIEEALKDSDFQVLGKQIFEQRRKVRSVLPPWLAYPRIISNDLSDTSTRINDLPYLDETLKENLLATGIEHLFPVQRDVIPFILDIQSKPSPFWPRDICCSAPTGSGKTLAFAIPIVQILLQRVQRKVRALVLLPVNELAEQVFNVFKQLCKGTKLTPTLLSNSLPIAQERARLVEQVNGQYYSKVDIVVTTAGRLVEHLQSTEGFSIKELRFLVIDEADRVMDQIQNDWLYHLNKHIKLENEAFLMGKSIPLSVNGLRSTSRPPHKLLFSATLSQDPEKIQKFKLFHPKLFTTVTEKNEIEENVNGESEKNEAKKNEKEKRGDFIGKYTTPANLVEHYCITEARLKPLTVYALLKENNWRRFLCFTNSTDASHRLSFVLQELFGDEMIIEELSSTLSLVARKNVLHKFASFKVNGIISTDALARGIDIPAVDVVFSYDAPKHVKTYIHRIGRTARAGQAGTGITLLEKSQLKPFQKIIEQAGKENVSEIKLVSRIEESKALDYANTLKALQKALEKEKSIIKRKANIKSDAGPKNLLDQIRQQINEEEARYFNHHIPSSWREENIKEMAENQYKANKRFKGEIPNKKGGKNGAPRKQFGKNDKKFNKNRNPKKIET</sequence>
<evidence type="ECO:0000256" key="5">
    <source>
        <dbReference type="ARBA" id="ARBA00022884"/>
    </source>
</evidence>
<dbReference type="Pfam" id="PF00271">
    <property type="entry name" value="Helicase_C"/>
    <property type="match status" value="1"/>
</dbReference>
<comment type="function">
    <text evidence="7">RNA helicase.</text>
</comment>
<comment type="similarity">
    <text evidence="6">Belongs to the DEAD box helicase family.</text>
</comment>
<feature type="region of interest" description="Disordered" evidence="8">
    <location>
        <begin position="743"/>
        <end position="788"/>
    </location>
</feature>
<dbReference type="PROSITE" id="PS51194">
    <property type="entry name" value="HELICASE_CTER"/>
    <property type="match status" value="1"/>
</dbReference>
<evidence type="ECO:0000256" key="8">
    <source>
        <dbReference type="SAM" id="MobiDB-lite"/>
    </source>
</evidence>
<evidence type="ECO:0000256" key="7">
    <source>
        <dbReference type="RuleBase" id="RU365068"/>
    </source>
</evidence>
<keyword evidence="5 7" id="KW-0694">RNA-binding</keyword>
<feature type="compositionally biased region" description="Basic and acidic residues" evidence="8">
    <location>
        <begin position="105"/>
        <end position="124"/>
    </location>
</feature>
<feature type="compositionally biased region" description="Basic and acidic residues" evidence="8">
    <location>
        <begin position="163"/>
        <end position="174"/>
    </location>
</feature>
<dbReference type="Pfam" id="PF00270">
    <property type="entry name" value="DEAD"/>
    <property type="match status" value="1"/>
</dbReference>
<dbReference type="InterPro" id="IPR014001">
    <property type="entry name" value="Helicase_ATP-bd"/>
</dbReference>
<dbReference type="PROSITE" id="PS00039">
    <property type="entry name" value="DEAD_ATP_HELICASE"/>
    <property type="match status" value="1"/>
</dbReference>
<keyword evidence="2 6" id="KW-0378">Hydrolase</keyword>
<feature type="compositionally biased region" description="Acidic residues" evidence="8">
    <location>
        <begin position="145"/>
        <end position="162"/>
    </location>
</feature>